<feature type="domain" description="Glycosyltransferase 2-like" evidence="8">
    <location>
        <begin position="11"/>
        <end position="170"/>
    </location>
</feature>
<dbReference type="Pfam" id="PF00535">
    <property type="entry name" value="Glycos_transf_2"/>
    <property type="match status" value="1"/>
</dbReference>
<dbReference type="InterPro" id="IPR001173">
    <property type="entry name" value="Glyco_trans_2-like"/>
</dbReference>
<sequence length="233" mass="26266">MQGTKLSSVSFFCPAYHDEKNLPVLIPRVHDFLSGIAEEFEILIVEDGSPDKTGEVADGLAAHYKEVRVIHHPHNLGYGGAVRDGFLNGRLDYVMYTDGDNQYDIREFEAALPLLETADVVSGYVREKAVSRQRKLQSTIFNLMIAGLFFVWIRDINCSMKVYKRKVLDSITIKSTSAFIDAEMLIRARRKGFRIAQFPVSHFHRTEGLASGSKLSVIASTIMDMLKFRFGVL</sequence>
<comment type="caution">
    <text evidence="9">The sequence shown here is derived from an EMBL/GenBank/DDBJ whole genome shotgun (WGS) entry which is preliminary data.</text>
</comment>
<keyword evidence="4" id="KW-0812">Transmembrane</keyword>
<gene>
    <name evidence="9" type="ORF">A3A38_00050</name>
</gene>
<keyword evidence="3" id="KW-0808">Transferase</keyword>
<dbReference type="GO" id="GO:0009103">
    <property type="term" value="P:lipopolysaccharide biosynthetic process"/>
    <property type="evidence" value="ECO:0007669"/>
    <property type="project" value="UniProtKB-KW"/>
</dbReference>
<keyword evidence="5" id="KW-0448">Lipopolysaccharide biosynthesis</keyword>
<dbReference type="PANTHER" id="PTHR48090:SF3">
    <property type="entry name" value="UNDECAPRENYL-PHOSPHATE 4-DEOXY-4-FORMAMIDO-L-ARABINOSE TRANSFERASE"/>
    <property type="match status" value="1"/>
</dbReference>
<proteinExistence type="predicted"/>
<evidence type="ECO:0000256" key="6">
    <source>
        <dbReference type="ARBA" id="ARBA00022989"/>
    </source>
</evidence>
<evidence type="ECO:0000256" key="2">
    <source>
        <dbReference type="ARBA" id="ARBA00022676"/>
    </source>
</evidence>
<keyword evidence="1" id="KW-1003">Cell membrane</keyword>
<dbReference type="CDD" id="cd04179">
    <property type="entry name" value="DPM_DPG-synthase_like"/>
    <property type="match status" value="1"/>
</dbReference>
<evidence type="ECO:0000313" key="9">
    <source>
        <dbReference type="EMBL" id="OGG72685.1"/>
    </source>
</evidence>
<dbReference type="GO" id="GO:0099621">
    <property type="term" value="F:undecaprenyl-phosphate 4-deoxy-4-formamido-L-arabinose transferase activity"/>
    <property type="evidence" value="ECO:0007669"/>
    <property type="project" value="TreeGrafter"/>
</dbReference>
<keyword evidence="7" id="KW-0472">Membrane</keyword>
<evidence type="ECO:0000313" key="10">
    <source>
        <dbReference type="Proteomes" id="UP000177306"/>
    </source>
</evidence>
<dbReference type="Proteomes" id="UP000177306">
    <property type="component" value="Unassembled WGS sequence"/>
</dbReference>
<evidence type="ECO:0000259" key="8">
    <source>
        <dbReference type="Pfam" id="PF00535"/>
    </source>
</evidence>
<evidence type="ECO:0000256" key="7">
    <source>
        <dbReference type="ARBA" id="ARBA00023136"/>
    </source>
</evidence>
<dbReference type="InterPro" id="IPR050256">
    <property type="entry name" value="Glycosyltransferase_2"/>
</dbReference>
<name>A0A1F6EGB6_9BACT</name>
<evidence type="ECO:0000256" key="1">
    <source>
        <dbReference type="ARBA" id="ARBA00022475"/>
    </source>
</evidence>
<evidence type="ECO:0000256" key="5">
    <source>
        <dbReference type="ARBA" id="ARBA00022985"/>
    </source>
</evidence>
<evidence type="ECO:0000256" key="4">
    <source>
        <dbReference type="ARBA" id="ARBA00022692"/>
    </source>
</evidence>
<keyword evidence="2" id="KW-0328">Glycosyltransferase</keyword>
<accession>A0A1F6EGB6</accession>
<dbReference type="Gene3D" id="3.90.550.10">
    <property type="entry name" value="Spore Coat Polysaccharide Biosynthesis Protein SpsA, Chain A"/>
    <property type="match status" value="1"/>
</dbReference>
<keyword evidence="6" id="KW-1133">Transmembrane helix</keyword>
<organism evidence="9 10">
    <name type="scientific">Candidatus Kaiserbacteria bacterium RIFCSPLOWO2_01_FULL_53_17</name>
    <dbReference type="NCBI Taxonomy" id="1798511"/>
    <lineage>
        <taxon>Bacteria</taxon>
        <taxon>Candidatus Kaiseribacteriota</taxon>
    </lineage>
</organism>
<dbReference type="InterPro" id="IPR029044">
    <property type="entry name" value="Nucleotide-diphossugar_trans"/>
</dbReference>
<dbReference type="PANTHER" id="PTHR48090">
    <property type="entry name" value="UNDECAPRENYL-PHOSPHATE 4-DEOXY-4-FORMAMIDO-L-ARABINOSE TRANSFERASE-RELATED"/>
    <property type="match status" value="1"/>
</dbReference>
<protein>
    <recommendedName>
        <fullName evidence="8">Glycosyltransferase 2-like domain-containing protein</fullName>
    </recommendedName>
</protein>
<dbReference type="GO" id="GO:0005886">
    <property type="term" value="C:plasma membrane"/>
    <property type="evidence" value="ECO:0007669"/>
    <property type="project" value="TreeGrafter"/>
</dbReference>
<dbReference type="SUPFAM" id="SSF53448">
    <property type="entry name" value="Nucleotide-diphospho-sugar transferases"/>
    <property type="match status" value="1"/>
</dbReference>
<dbReference type="AlphaFoldDB" id="A0A1F6EGB6"/>
<dbReference type="EMBL" id="MFLY01000036">
    <property type="protein sequence ID" value="OGG72685.1"/>
    <property type="molecule type" value="Genomic_DNA"/>
</dbReference>
<reference evidence="9 10" key="1">
    <citation type="journal article" date="2016" name="Nat. Commun.">
        <title>Thousands of microbial genomes shed light on interconnected biogeochemical processes in an aquifer system.</title>
        <authorList>
            <person name="Anantharaman K."/>
            <person name="Brown C.T."/>
            <person name="Hug L.A."/>
            <person name="Sharon I."/>
            <person name="Castelle C.J."/>
            <person name="Probst A.J."/>
            <person name="Thomas B.C."/>
            <person name="Singh A."/>
            <person name="Wilkins M.J."/>
            <person name="Karaoz U."/>
            <person name="Brodie E.L."/>
            <person name="Williams K.H."/>
            <person name="Hubbard S.S."/>
            <person name="Banfield J.F."/>
        </authorList>
    </citation>
    <scope>NUCLEOTIDE SEQUENCE [LARGE SCALE GENOMIC DNA]</scope>
</reference>
<evidence type="ECO:0000256" key="3">
    <source>
        <dbReference type="ARBA" id="ARBA00022679"/>
    </source>
</evidence>